<evidence type="ECO:0000256" key="9">
    <source>
        <dbReference type="SAM" id="Phobius"/>
    </source>
</evidence>
<dbReference type="Pfam" id="PF00510">
    <property type="entry name" value="COX3"/>
    <property type="match status" value="1"/>
</dbReference>
<keyword evidence="5" id="KW-1278">Translocase</keyword>
<dbReference type="FunFam" id="1.20.120.80:FF:000002">
    <property type="entry name" value="Cytochrome c oxidase subunit 3"/>
    <property type="match status" value="1"/>
</dbReference>
<evidence type="ECO:0000256" key="4">
    <source>
        <dbReference type="ARBA" id="ARBA00022692"/>
    </source>
</evidence>
<dbReference type="CTD" id="4514"/>
<comment type="subcellular location">
    <subcellularLocation>
        <location evidence="1">Membrane</location>
        <topology evidence="1">Multi-pass membrane protein</topology>
    </subcellularLocation>
</comment>
<dbReference type="InterPro" id="IPR033945">
    <property type="entry name" value="Cyt_c_oxase_su3_dom"/>
</dbReference>
<dbReference type="GO" id="GO:0006123">
    <property type="term" value="P:mitochondrial electron transport, cytochrome c to oxygen"/>
    <property type="evidence" value="ECO:0007669"/>
    <property type="project" value="TreeGrafter"/>
</dbReference>
<dbReference type="Gene3D" id="1.10.287.70">
    <property type="match status" value="1"/>
</dbReference>
<comment type="similarity">
    <text evidence="2 8">Belongs to the cytochrome c oxidase subunit 3 family.</text>
</comment>
<dbReference type="AlphaFoldDB" id="A0A1L5BW45"/>
<keyword evidence="6 9" id="KW-1133">Transmembrane helix</keyword>
<sequence length="261" mass="29752">MTTHSHPYHLVEKSPWPITASLSAMLLTTGLVMWFHQLSLSLFLVGLMSVSLVSFQWWRDIYRESSLEGLHTAKVTTGLRLGMLLFITSEILFFFAFFWAFFHSSLAPTQELGALWPPFTIKPFNPFQVPLLNTAILLASGVTVTWAHHSMMENMHTQSNQGLAATVILGLYFTLIQAMEYMEAPFTISDSVYGATFFIATGFHGLHVVIGTIFLSVCLTRLTTAHFSSHHHTGMELSIWYWHFVDVVWLFLFTSIYWWSS</sequence>
<evidence type="ECO:0000256" key="8">
    <source>
        <dbReference type="RuleBase" id="RU003375"/>
    </source>
</evidence>
<evidence type="ECO:0000256" key="1">
    <source>
        <dbReference type="ARBA" id="ARBA00004141"/>
    </source>
</evidence>
<comment type="function">
    <text evidence="8">Component of the cytochrome c oxidase, the last enzyme in the mitochondrial electron transport chain which drives oxidative phosphorylation. The respiratory chain contains 3 multisubunit complexes succinate dehydrogenase (complex II, CII), ubiquinol-cytochrome c oxidoreductase (cytochrome b-c1 complex, complex III, CIII) and cytochrome c oxidase (complex IV, CIV), that cooperate to transfer electrons derived from NADH and succinate to molecular oxygen, creating an electrochemical gradient over the inner membrane that drives transmembrane transport and the ATP synthase. Cytochrome c oxidase is the component of the respiratory chain that catalyzes the reduction of oxygen to water. Electrons originating from reduced cytochrome c in the intermembrane space (IMS) are transferred via the dinuclear copper A center (CU(A)) of subunit 2 and heme A of subunit 1 to the active site in subunit 1, a binuclear center (BNC) formed by heme A3 and copper B (CU(B)). The BNC reduces molecular oxygen to 2 water molecules using 4 electrons from cytochrome c in the IMS and 4 protons from the mitochondrial matrix.</text>
</comment>
<evidence type="ECO:0000256" key="2">
    <source>
        <dbReference type="ARBA" id="ARBA00010581"/>
    </source>
</evidence>
<accession>A0A1L5BW45</accession>
<evidence type="ECO:0000259" key="10">
    <source>
        <dbReference type="PROSITE" id="PS50253"/>
    </source>
</evidence>
<evidence type="ECO:0000256" key="6">
    <source>
        <dbReference type="ARBA" id="ARBA00022989"/>
    </source>
</evidence>
<keyword evidence="8 11" id="KW-0496">Mitochondrion</keyword>
<dbReference type="SUPFAM" id="SSF81452">
    <property type="entry name" value="Cytochrome c oxidase subunit III-like"/>
    <property type="match status" value="1"/>
</dbReference>
<dbReference type="PANTHER" id="PTHR11403">
    <property type="entry name" value="CYTOCHROME C OXIDASE SUBUNIT III"/>
    <property type="match status" value="1"/>
</dbReference>
<organism evidence="11">
    <name type="scientific">Gmelinoides fasciatus</name>
    <dbReference type="NCBI Taxonomy" id="686704"/>
    <lineage>
        <taxon>Eukaryota</taxon>
        <taxon>Metazoa</taxon>
        <taxon>Ecdysozoa</taxon>
        <taxon>Arthropoda</taxon>
        <taxon>Crustacea</taxon>
        <taxon>Multicrustacea</taxon>
        <taxon>Malacostraca</taxon>
        <taxon>Eumalacostraca</taxon>
        <taxon>Peracarida</taxon>
        <taxon>Amphipoda</taxon>
        <taxon>Senticaudata</taxon>
        <taxon>Gammarida</taxon>
        <taxon>Gammaridira</taxon>
        <taxon>Gammaroidea</taxon>
        <taxon>Micruropodidae</taxon>
        <taxon>Gmelinoidinae</taxon>
        <taxon>Gmelinoides</taxon>
    </lineage>
</organism>
<feature type="transmembrane region" description="Helical" evidence="9">
    <location>
        <begin position="159"/>
        <end position="179"/>
    </location>
</feature>
<dbReference type="EMBL" id="KX341966">
    <property type="protein sequence ID" value="APL97188.1"/>
    <property type="molecule type" value="Genomic_DNA"/>
</dbReference>
<evidence type="ECO:0000313" key="11">
    <source>
        <dbReference type="EMBL" id="APL97188.1"/>
    </source>
</evidence>
<protein>
    <recommendedName>
        <fullName evidence="3 8">Cytochrome c oxidase subunit 3</fullName>
    </recommendedName>
</protein>
<evidence type="ECO:0000256" key="7">
    <source>
        <dbReference type="ARBA" id="ARBA00023136"/>
    </source>
</evidence>
<feature type="transmembrane region" description="Helical" evidence="9">
    <location>
        <begin position="240"/>
        <end position="259"/>
    </location>
</feature>
<dbReference type="RefSeq" id="YP_009339297.1">
    <property type="nucleotide sequence ID" value="NC_033361.1"/>
</dbReference>
<dbReference type="GO" id="GO:0004129">
    <property type="term" value="F:cytochrome-c oxidase activity"/>
    <property type="evidence" value="ECO:0007669"/>
    <property type="project" value="InterPro"/>
</dbReference>
<proteinExistence type="inferred from homology"/>
<dbReference type="CDD" id="cd01665">
    <property type="entry name" value="Cyt_c_Oxidase_III"/>
    <property type="match status" value="1"/>
</dbReference>
<keyword evidence="4 8" id="KW-0812">Transmembrane</keyword>
<feature type="domain" description="Heme-copper oxidase subunit III family profile" evidence="10">
    <location>
        <begin position="4"/>
        <end position="261"/>
    </location>
</feature>
<dbReference type="PANTHER" id="PTHR11403:SF7">
    <property type="entry name" value="CYTOCHROME C OXIDASE SUBUNIT 3"/>
    <property type="match status" value="1"/>
</dbReference>
<feature type="transmembrane region" description="Helical" evidence="9">
    <location>
        <begin position="127"/>
        <end position="147"/>
    </location>
</feature>
<dbReference type="Gene3D" id="1.20.120.80">
    <property type="entry name" value="Cytochrome c oxidase, subunit III, four-helix bundle"/>
    <property type="match status" value="1"/>
</dbReference>
<dbReference type="InterPro" id="IPR035973">
    <property type="entry name" value="Cyt_c_oxidase_su3-like_sf"/>
</dbReference>
<keyword evidence="7 9" id="KW-0472">Membrane</keyword>
<reference evidence="11" key="1">
    <citation type="journal article" date="2016" name="BMC Genomics">
        <title>Evolution of mitochondrial genomes in Baikalian amphipods.</title>
        <authorList>
            <person name="Romanova E.V."/>
            <person name="Aleoshin V.V."/>
            <person name="Kamaltynov R.M."/>
            <person name="Mikhailov K.V."/>
            <person name="Logacheva M.D."/>
            <person name="Sirotinina E.A."/>
            <person name="Gornov A.Y."/>
            <person name="Anikin A.S."/>
            <person name="Sherbakov D.Y."/>
        </authorList>
    </citation>
    <scope>NUCLEOTIDE SEQUENCE</scope>
</reference>
<dbReference type="InterPro" id="IPR000298">
    <property type="entry name" value="Cyt_c_oxidase-like_su3"/>
</dbReference>
<geneLocation type="mitochondrion" evidence="11"/>
<dbReference type="InterPro" id="IPR013833">
    <property type="entry name" value="Cyt_c_oxidase_su3_a-hlx"/>
</dbReference>
<dbReference type="GeneID" id="30859527"/>
<dbReference type="PROSITE" id="PS50253">
    <property type="entry name" value="COX3"/>
    <property type="match status" value="1"/>
</dbReference>
<gene>
    <name evidence="11" type="primary">COX3</name>
</gene>
<dbReference type="InterPro" id="IPR024791">
    <property type="entry name" value="Cyt_c/ubiquinol_Oxase_su3"/>
</dbReference>
<dbReference type="GO" id="GO:0005739">
    <property type="term" value="C:mitochondrion"/>
    <property type="evidence" value="ECO:0007669"/>
    <property type="project" value="TreeGrafter"/>
</dbReference>
<name>A0A1L5BW45_9CRUS</name>
<feature type="transmembrane region" description="Helical" evidence="9">
    <location>
        <begin position="79"/>
        <end position="102"/>
    </location>
</feature>
<feature type="transmembrane region" description="Helical" evidence="9">
    <location>
        <begin position="191"/>
        <end position="219"/>
    </location>
</feature>
<feature type="transmembrane region" description="Helical" evidence="9">
    <location>
        <begin position="40"/>
        <end position="58"/>
    </location>
</feature>
<evidence type="ECO:0000256" key="3">
    <source>
        <dbReference type="ARBA" id="ARBA00015944"/>
    </source>
</evidence>
<evidence type="ECO:0000256" key="5">
    <source>
        <dbReference type="ARBA" id="ARBA00022967"/>
    </source>
</evidence>
<dbReference type="SMR" id="A0A1L5BW45"/>
<dbReference type="GO" id="GO:0016020">
    <property type="term" value="C:membrane"/>
    <property type="evidence" value="ECO:0007669"/>
    <property type="project" value="UniProtKB-SubCell"/>
</dbReference>